<evidence type="ECO:0000313" key="2">
    <source>
        <dbReference type="Proteomes" id="UP000224567"/>
    </source>
</evidence>
<dbReference type="Pfam" id="PF07279">
    <property type="entry name" value="DUF1442"/>
    <property type="match status" value="1"/>
</dbReference>
<dbReference type="InterPro" id="IPR009902">
    <property type="entry name" value="DUF1442"/>
</dbReference>
<dbReference type="OrthoDB" id="1920785at2759"/>
<accession>A0A2G2X6B6</accession>
<name>A0A2G2X6B6_CAPBA</name>
<keyword evidence="2" id="KW-1185">Reference proteome</keyword>
<reference evidence="1 2" key="1">
    <citation type="journal article" date="2017" name="Genome Biol.">
        <title>New reference genome sequences of hot pepper reveal the massive evolution of plant disease-resistance genes by retroduplication.</title>
        <authorList>
            <person name="Kim S."/>
            <person name="Park J."/>
            <person name="Yeom S.I."/>
            <person name="Kim Y.M."/>
            <person name="Seo E."/>
            <person name="Kim K.T."/>
            <person name="Kim M.S."/>
            <person name="Lee J.M."/>
            <person name="Cheong K."/>
            <person name="Shin H.S."/>
            <person name="Kim S.B."/>
            <person name="Han K."/>
            <person name="Lee J."/>
            <person name="Park M."/>
            <person name="Lee H.A."/>
            <person name="Lee H.Y."/>
            <person name="Lee Y."/>
            <person name="Oh S."/>
            <person name="Lee J.H."/>
            <person name="Choi E."/>
            <person name="Choi E."/>
            <person name="Lee S.E."/>
            <person name="Jeon J."/>
            <person name="Kim H."/>
            <person name="Choi G."/>
            <person name="Song H."/>
            <person name="Lee J."/>
            <person name="Lee S.C."/>
            <person name="Kwon J.K."/>
            <person name="Lee H.Y."/>
            <person name="Koo N."/>
            <person name="Hong Y."/>
            <person name="Kim R.W."/>
            <person name="Kang W.H."/>
            <person name="Huh J.H."/>
            <person name="Kang B.C."/>
            <person name="Yang T.J."/>
            <person name="Lee Y.H."/>
            <person name="Bennetzen J.L."/>
            <person name="Choi D."/>
        </authorList>
    </citation>
    <scope>NUCLEOTIDE SEQUENCE [LARGE SCALE GENOMIC DNA]</scope>
    <source>
        <strain evidence="2">cv. PBC81</strain>
    </source>
</reference>
<dbReference type="PANTHER" id="PTHR33593:SF29">
    <property type="match status" value="1"/>
</dbReference>
<dbReference type="Proteomes" id="UP000224567">
    <property type="component" value="Unassembled WGS sequence"/>
</dbReference>
<dbReference type="AlphaFoldDB" id="A0A2G2X6B6"/>
<sequence>MGCWSAENATKAFLKTMNMGKRATEPNGAEFISALAAGNNAQIMVAACANVADSTSLALVAAAQQTGGRVVCILRGVEQLHLSKMALGTNSSHLEFVIANSQALEILLPNYYKDADFIAVDCNIQNHEEILGSLQKSRRDKSTIILGYNAFCKESWRSSPLRTQLLPIGEGLLLTTIAAKAKKGTDRGTENRGHWIVKIDKCTGEEHVYRVKSPRRRVVET</sequence>
<gene>
    <name evidence="1" type="ORF">CQW23_07465</name>
</gene>
<protein>
    <submittedName>
        <fullName evidence="1">Uncharacterized protein</fullName>
    </submittedName>
</protein>
<dbReference type="PANTHER" id="PTHR33593">
    <property type="entry name" value="DUF1442 FAMILY PROTEIN"/>
    <property type="match status" value="1"/>
</dbReference>
<reference evidence="2" key="2">
    <citation type="journal article" date="2017" name="J. Anim. Genet.">
        <title>Multiple reference genome sequences of hot pepper reveal the massive evolution of plant disease resistance genes by retroduplication.</title>
        <authorList>
            <person name="Kim S."/>
            <person name="Park J."/>
            <person name="Yeom S.-I."/>
            <person name="Kim Y.-M."/>
            <person name="Seo E."/>
            <person name="Kim K.-T."/>
            <person name="Kim M.-S."/>
            <person name="Lee J.M."/>
            <person name="Cheong K."/>
            <person name="Shin H.-S."/>
            <person name="Kim S.-B."/>
            <person name="Han K."/>
            <person name="Lee J."/>
            <person name="Park M."/>
            <person name="Lee H.-A."/>
            <person name="Lee H.-Y."/>
            <person name="Lee Y."/>
            <person name="Oh S."/>
            <person name="Lee J.H."/>
            <person name="Choi E."/>
            <person name="Choi E."/>
            <person name="Lee S.E."/>
            <person name="Jeon J."/>
            <person name="Kim H."/>
            <person name="Choi G."/>
            <person name="Song H."/>
            <person name="Lee J."/>
            <person name="Lee S.-C."/>
            <person name="Kwon J.-K."/>
            <person name="Lee H.-Y."/>
            <person name="Koo N."/>
            <person name="Hong Y."/>
            <person name="Kim R.W."/>
            <person name="Kang W.-H."/>
            <person name="Huh J.H."/>
            <person name="Kang B.-C."/>
            <person name="Yang T.-J."/>
            <person name="Lee Y.-H."/>
            <person name="Bennetzen J.L."/>
            <person name="Choi D."/>
        </authorList>
    </citation>
    <scope>NUCLEOTIDE SEQUENCE [LARGE SCALE GENOMIC DNA]</scope>
    <source>
        <strain evidence="2">cv. PBC81</strain>
    </source>
</reference>
<dbReference type="STRING" id="33114.A0A2G2X6B6"/>
<organism evidence="1 2">
    <name type="scientific">Capsicum baccatum</name>
    <name type="common">Peruvian pepper</name>
    <dbReference type="NCBI Taxonomy" id="33114"/>
    <lineage>
        <taxon>Eukaryota</taxon>
        <taxon>Viridiplantae</taxon>
        <taxon>Streptophyta</taxon>
        <taxon>Embryophyta</taxon>
        <taxon>Tracheophyta</taxon>
        <taxon>Spermatophyta</taxon>
        <taxon>Magnoliopsida</taxon>
        <taxon>eudicotyledons</taxon>
        <taxon>Gunneridae</taxon>
        <taxon>Pentapetalae</taxon>
        <taxon>asterids</taxon>
        <taxon>lamiids</taxon>
        <taxon>Solanales</taxon>
        <taxon>Solanaceae</taxon>
        <taxon>Solanoideae</taxon>
        <taxon>Capsiceae</taxon>
        <taxon>Capsicum</taxon>
    </lineage>
</organism>
<evidence type="ECO:0000313" key="1">
    <source>
        <dbReference type="EMBL" id="PHT53003.1"/>
    </source>
</evidence>
<comment type="caution">
    <text evidence="1">The sequence shown here is derived from an EMBL/GenBank/DDBJ whole genome shotgun (WGS) entry which is preliminary data.</text>
</comment>
<proteinExistence type="predicted"/>
<dbReference type="EMBL" id="MLFT02000003">
    <property type="protein sequence ID" value="PHT53003.1"/>
    <property type="molecule type" value="Genomic_DNA"/>
</dbReference>